<feature type="compositionally biased region" description="Acidic residues" evidence="7">
    <location>
        <begin position="401"/>
        <end position="427"/>
    </location>
</feature>
<feature type="region of interest" description="Disordered" evidence="7">
    <location>
        <begin position="774"/>
        <end position="807"/>
    </location>
</feature>
<evidence type="ECO:0000259" key="8">
    <source>
        <dbReference type="PROSITE" id="PS50135"/>
    </source>
</evidence>
<dbReference type="OrthoDB" id="2122982at2759"/>
<feature type="compositionally biased region" description="Acidic residues" evidence="7">
    <location>
        <begin position="584"/>
        <end position="598"/>
    </location>
</feature>
<reference evidence="10" key="1">
    <citation type="journal article" date="2020" name="Fungal Divers.">
        <title>Resolving the Mortierellaceae phylogeny through synthesis of multi-gene phylogenetics and phylogenomics.</title>
        <authorList>
            <person name="Vandepol N."/>
            <person name="Liber J."/>
            <person name="Desiro A."/>
            <person name="Na H."/>
            <person name="Kennedy M."/>
            <person name="Barry K."/>
            <person name="Grigoriev I.V."/>
            <person name="Miller A.N."/>
            <person name="O'Donnell K."/>
            <person name="Stajich J.E."/>
            <person name="Bonito G."/>
        </authorList>
    </citation>
    <scope>NUCLEOTIDE SEQUENCE</scope>
    <source>
        <strain evidence="10">BC1065</strain>
    </source>
</reference>
<evidence type="ECO:0000256" key="5">
    <source>
        <dbReference type="ARBA" id="ARBA00022837"/>
    </source>
</evidence>
<sequence>QDGAATAAHEEDEDEDEDDSGGDAGSEDEHRGASTADGVDGSHVGDGEDEYPYDDEYDEDDDYSTMPEEEVKSHEGFQLMNLLYAIAEDQAKKEGYIHRGITCNSCNTIPIRGLRYKCANCPDFDLCEACEAADIHNKNHVFLKIRVPIPPLANPRTPLVAPFYPGLAHGHTLPPDHLIWELKDKTHFDHNELVAMYDQYLSLSTLEQEGGGITHQTFEMALGPLGLEKNLITDRLFRFFDQGRDGVVDFTEFASGLSVLCKGNFDEKIMYAFQGYDLDGDGFISREELYEMFKAYFNLSMELIKDVVKTMENGLVDSFEYQPGVPVSATFTAPIPREINNNRPNNAPERPARGAGSSTQQPAVPASTAASASSTVAPSASTTSNSRDQSATRDFTGHSEDNEEDDDDDDEEEDSSYIDSSDEDGVPELETPSQSETDELEDSLSQRARKRRERRRRRRGSRSLSSQQQPSGGTYSLSDEDLFLDVEEAQVAQSTSQHPADAPLPTLGLELDNDSAERVATANGHDVDSVIPNVEPGAAVLSVAEVMGSIGRMSNHGNDSGMAEGWADVEDQDEPAEQTLVDLGVEEEHVEEDEEEVEEKEKESDEEDFTSHAESGPREHEAHLSTPLPLLVADSSLLLPSDLSQSDQPVDTDGGVISRNNINNDNNTSSSRPRKDTPLPPATSPTPPMHRRRLFSPMPQQQQTPPRPMQHHRPGSPLSASVGSPVQSSPSSSSSPRVAATPASAPAFSIDLGLQDSAAASGAATGVEATASESTSSALSLPPPSLTPVASTSIDHTSTGNNTGSSNAARASVLQPLTSSSSSSAYAATTSYSQPSYFATTFPVMETITQDAIQEMVDKTFNSVKDPARPNYITLEEFRQYALTDAGIMGWFDALGSIF</sequence>
<dbReference type="SUPFAM" id="SSF47473">
    <property type="entry name" value="EF-hand"/>
    <property type="match status" value="1"/>
</dbReference>
<dbReference type="PROSITE" id="PS50135">
    <property type="entry name" value="ZF_ZZ_2"/>
    <property type="match status" value="1"/>
</dbReference>
<dbReference type="InterPro" id="IPR011992">
    <property type="entry name" value="EF-hand-dom_pair"/>
</dbReference>
<feature type="non-terminal residue" evidence="10">
    <location>
        <position position="1"/>
    </location>
</feature>
<feature type="compositionally biased region" description="Low complexity" evidence="7">
    <location>
        <begin position="462"/>
        <end position="471"/>
    </location>
</feature>
<evidence type="ECO:0000256" key="6">
    <source>
        <dbReference type="PROSITE-ProRule" id="PRU00228"/>
    </source>
</evidence>
<comment type="caution">
    <text evidence="10">The sequence shown here is derived from an EMBL/GenBank/DDBJ whole genome shotgun (WGS) entry which is preliminary data.</text>
</comment>
<keyword evidence="1" id="KW-0479">Metal-binding</keyword>
<dbReference type="PROSITE" id="PS50222">
    <property type="entry name" value="EF_HAND_2"/>
    <property type="match status" value="2"/>
</dbReference>
<feature type="compositionally biased region" description="Low complexity" evidence="7">
    <location>
        <begin position="362"/>
        <end position="384"/>
    </location>
</feature>
<dbReference type="SUPFAM" id="SSF57850">
    <property type="entry name" value="RING/U-box"/>
    <property type="match status" value="1"/>
</dbReference>
<evidence type="ECO:0000256" key="2">
    <source>
        <dbReference type="ARBA" id="ARBA00022737"/>
    </source>
</evidence>
<dbReference type="PROSITE" id="PS01357">
    <property type="entry name" value="ZF_ZZ_1"/>
    <property type="match status" value="1"/>
</dbReference>
<dbReference type="InterPro" id="IPR043145">
    <property type="entry name" value="Znf_ZZ_sf"/>
</dbReference>
<dbReference type="PANTHER" id="PTHR23056">
    <property type="entry name" value="CALCINEURIN B"/>
    <property type="match status" value="1"/>
</dbReference>
<feature type="region of interest" description="Disordered" evidence="7">
    <location>
        <begin position="641"/>
        <end position="740"/>
    </location>
</feature>
<dbReference type="PRINTS" id="PR00450">
    <property type="entry name" value="RECOVERIN"/>
</dbReference>
<dbReference type="CDD" id="cd02340">
    <property type="entry name" value="ZZ_NBR1_like"/>
    <property type="match status" value="1"/>
</dbReference>
<evidence type="ECO:0000256" key="3">
    <source>
        <dbReference type="ARBA" id="ARBA00022771"/>
    </source>
</evidence>
<feature type="compositionally biased region" description="Pro residues" evidence="7">
    <location>
        <begin position="678"/>
        <end position="688"/>
    </location>
</feature>
<feature type="domain" description="EF-hand" evidence="9">
    <location>
        <begin position="264"/>
        <end position="299"/>
    </location>
</feature>
<dbReference type="InterPro" id="IPR000433">
    <property type="entry name" value="Znf_ZZ"/>
</dbReference>
<accession>A0A9P6TXD4</accession>
<feature type="compositionally biased region" description="Acidic residues" evidence="7">
    <location>
        <begin position="47"/>
        <end position="63"/>
    </location>
</feature>
<feature type="compositionally biased region" description="Low complexity" evidence="7">
    <location>
        <begin position="334"/>
        <end position="349"/>
    </location>
</feature>
<proteinExistence type="predicted"/>
<feature type="compositionally biased region" description="Acidic residues" evidence="7">
    <location>
        <begin position="478"/>
        <end position="488"/>
    </location>
</feature>
<keyword evidence="11" id="KW-1185">Reference proteome</keyword>
<dbReference type="Gene3D" id="1.10.238.10">
    <property type="entry name" value="EF-hand"/>
    <property type="match status" value="1"/>
</dbReference>
<feature type="compositionally biased region" description="Polar residues" evidence="7">
    <location>
        <begin position="794"/>
        <end position="807"/>
    </location>
</feature>
<dbReference type="InterPro" id="IPR002048">
    <property type="entry name" value="EF_hand_dom"/>
</dbReference>
<dbReference type="SMART" id="SM00054">
    <property type="entry name" value="EFh"/>
    <property type="match status" value="2"/>
</dbReference>
<gene>
    <name evidence="10" type="ORF">DFQ27_009227</name>
</gene>
<dbReference type="EMBL" id="JAAAJB010000825">
    <property type="protein sequence ID" value="KAG0250732.1"/>
    <property type="molecule type" value="Genomic_DNA"/>
</dbReference>
<evidence type="ECO:0000256" key="7">
    <source>
        <dbReference type="SAM" id="MobiDB-lite"/>
    </source>
</evidence>
<dbReference type="Pfam" id="PF13405">
    <property type="entry name" value="EF-hand_6"/>
    <property type="match status" value="1"/>
</dbReference>
<dbReference type="AlphaFoldDB" id="A0A9P6TXD4"/>
<evidence type="ECO:0000313" key="10">
    <source>
        <dbReference type="EMBL" id="KAG0250732.1"/>
    </source>
</evidence>
<protein>
    <recommendedName>
        <fullName evidence="12">EF-hand</fullName>
    </recommendedName>
</protein>
<evidence type="ECO:0000256" key="4">
    <source>
        <dbReference type="ARBA" id="ARBA00022833"/>
    </source>
</evidence>
<dbReference type="GO" id="GO:0008270">
    <property type="term" value="F:zinc ion binding"/>
    <property type="evidence" value="ECO:0007669"/>
    <property type="project" value="UniProtKB-KW"/>
</dbReference>
<feature type="region of interest" description="Disordered" evidence="7">
    <location>
        <begin position="1"/>
        <end position="72"/>
    </location>
</feature>
<feature type="compositionally biased region" description="Low complexity" evidence="7">
    <location>
        <begin position="657"/>
        <end position="671"/>
    </location>
</feature>
<dbReference type="PROSITE" id="PS00018">
    <property type="entry name" value="EF_HAND_1"/>
    <property type="match status" value="1"/>
</dbReference>
<dbReference type="InterPro" id="IPR045198">
    <property type="entry name" value="CNBL1-10"/>
</dbReference>
<keyword evidence="4" id="KW-0862">Zinc</keyword>
<feature type="region of interest" description="Disordered" evidence="7">
    <location>
        <begin position="332"/>
        <end position="509"/>
    </location>
</feature>
<keyword evidence="2" id="KW-0677">Repeat</keyword>
<dbReference type="InterPro" id="IPR018247">
    <property type="entry name" value="EF_Hand_1_Ca_BS"/>
</dbReference>
<evidence type="ECO:0000256" key="1">
    <source>
        <dbReference type="ARBA" id="ARBA00022723"/>
    </source>
</evidence>
<feature type="compositionally biased region" description="Basic residues" evidence="7">
    <location>
        <begin position="447"/>
        <end position="461"/>
    </location>
</feature>
<evidence type="ECO:0000259" key="9">
    <source>
        <dbReference type="PROSITE" id="PS50222"/>
    </source>
</evidence>
<feature type="compositionally biased region" description="Low complexity" evidence="7">
    <location>
        <begin position="719"/>
        <end position="740"/>
    </location>
</feature>
<name>A0A9P6TXD4_9FUNG</name>
<evidence type="ECO:0008006" key="12">
    <source>
        <dbReference type="Google" id="ProtNLM"/>
    </source>
</evidence>
<keyword evidence="5" id="KW-0106">Calcium</keyword>
<keyword evidence="3 6" id="KW-0863">Zinc-finger</keyword>
<evidence type="ECO:0000313" key="11">
    <source>
        <dbReference type="Proteomes" id="UP000807716"/>
    </source>
</evidence>
<dbReference type="GO" id="GO:0005509">
    <property type="term" value="F:calcium ion binding"/>
    <property type="evidence" value="ECO:0007669"/>
    <property type="project" value="InterPro"/>
</dbReference>
<dbReference type="Pfam" id="PF13833">
    <property type="entry name" value="EF-hand_8"/>
    <property type="match status" value="1"/>
</dbReference>
<feature type="domain" description="EF-hand" evidence="9">
    <location>
        <begin position="228"/>
        <end position="263"/>
    </location>
</feature>
<dbReference type="Proteomes" id="UP000807716">
    <property type="component" value="Unassembled WGS sequence"/>
</dbReference>
<feature type="compositionally biased region" description="Basic and acidic residues" evidence="7">
    <location>
        <begin position="599"/>
        <end position="623"/>
    </location>
</feature>
<dbReference type="PANTHER" id="PTHR23056:SF110">
    <property type="entry name" value="CALMODULIN"/>
    <property type="match status" value="1"/>
</dbReference>
<dbReference type="Gene3D" id="3.30.60.90">
    <property type="match status" value="1"/>
</dbReference>
<feature type="compositionally biased region" description="Acidic residues" evidence="7">
    <location>
        <begin position="10"/>
        <end position="21"/>
    </location>
</feature>
<dbReference type="Pfam" id="PF00569">
    <property type="entry name" value="ZZ"/>
    <property type="match status" value="1"/>
</dbReference>
<dbReference type="SMART" id="SM00291">
    <property type="entry name" value="ZnF_ZZ"/>
    <property type="match status" value="1"/>
</dbReference>
<dbReference type="CDD" id="cd00051">
    <property type="entry name" value="EFh"/>
    <property type="match status" value="1"/>
</dbReference>
<feature type="region of interest" description="Disordered" evidence="7">
    <location>
        <begin position="583"/>
        <end position="628"/>
    </location>
</feature>
<feature type="domain" description="ZZ-type" evidence="8">
    <location>
        <begin position="98"/>
        <end position="150"/>
    </location>
</feature>
<dbReference type="GO" id="GO:0019722">
    <property type="term" value="P:calcium-mediated signaling"/>
    <property type="evidence" value="ECO:0007669"/>
    <property type="project" value="InterPro"/>
</dbReference>
<dbReference type="GO" id="GO:0019900">
    <property type="term" value="F:kinase binding"/>
    <property type="evidence" value="ECO:0007669"/>
    <property type="project" value="InterPro"/>
</dbReference>
<organism evidence="10 11">
    <name type="scientific">Actinomortierella ambigua</name>
    <dbReference type="NCBI Taxonomy" id="1343610"/>
    <lineage>
        <taxon>Eukaryota</taxon>
        <taxon>Fungi</taxon>
        <taxon>Fungi incertae sedis</taxon>
        <taxon>Mucoromycota</taxon>
        <taxon>Mortierellomycotina</taxon>
        <taxon>Mortierellomycetes</taxon>
        <taxon>Mortierellales</taxon>
        <taxon>Mortierellaceae</taxon>
        <taxon>Actinomortierella</taxon>
    </lineage>
</organism>